<dbReference type="PROSITE" id="PS51257">
    <property type="entry name" value="PROKAR_LIPOPROTEIN"/>
    <property type="match status" value="1"/>
</dbReference>
<sequence>MRRISPRARAATALILSGALSLTSCSNNGGSGSNGGAEGGKNAQGENTPALETQGPEVLADPDGTGAEVSQRLFEQSEAVVVASSKRDDQLHAAAIAVKLGAPMLIRHAGTDAVIDAEIERLGAHRVIEVGTGTTSAEGAEEELPATEPIVVPEGSDAVTEIVALEAGKNHELEMPPMLATDITSLAAAATATSAGADVLVLDYADPRMTAESMKTVTSQDTVALGAQWGSTEQYAERVELANNGELPGGGGLVFPGRRMIALYGHPSGGALGLMGEQPPAEAVQRLEPIIAEYQQFEKQPVIPAFEIIVTVASEYAGEDGDYSNEGAPEDFIGYIDAITEAGGYAVLDLQPGRATFIDQAKRYEELLKRPNVGLAIDPEWRIGPEELPMQRIGNTTAAEINEVSQWLADLTRENNLPQKAFVVHQFQHQMVRDRDQVDTSHPELAFVLHADGHGTPELKFETWNALREGLSDEWFMAWKNFIDEDTPTFTPQQTYETVNPRPWFVSYQ</sequence>
<keyword evidence="2" id="KW-0732">Signal</keyword>
<feature type="signal peptide" evidence="2">
    <location>
        <begin position="1"/>
        <end position="26"/>
    </location>
</feature>
<evidence type="ECO:0000313" key="4">
    <source>
        <dbReference type="Proteomes" id="UP000198929"/>
    </source>
</evidence>
<feature type="region of interest" description="Disordered" evidence="1">
    <location>
        <begin position="29"/>
        <end position="68"/>
    </location>
</feature>
<dbReference type="AlphaFoldDB" id="A0A1H9S6M8"/>
<dbReference type="EMBL" id="FOGQ01000003">
    <property type="protein sequence ID" value="SER80630.1"/>
    <property type="molecule type" value="Genomic_DNA"/>
</dbReference>
<name>A0A1H9S6M8_9CORY</name>
<evidence type="ECO:0000256" key="1">
    <source>
        <dbReference type="SAM" id="MobiDB-lite"/>
    </source>
</evidence>
<dbReference type="Proteomes" id="UP000198929">
    <property type="component" value="Unassembled WGS sequence"/>
</dbReference>
<evidence type="ECO:0008006" key="5">
    <source>
        <dbReference type="Google" id="ProtNLM"/>
    </source>
</evidence>
<feature type="chain" id="PRO_5039310806" description="Cell wall binding repeat 2" evidence="2">
    <location>
        <begin position="27"/>
        <end position="509"/>
    </location>
</feature>
<protein>
    <recommendedName>
        <fullName evidence="5">Cell wall binding repeat 2</fullName>
    </recommendedName>
</protein>
<keyword evidence="4" id="KW-1185">Reference proteome</keyword>
<dbReference type="STRING" id="1121357.SAMN05661109_01076"/>
<proteinExistence type="predicted"/>
<gene>
    <name evidence="3" type="ORF">SAMN05661109_01076</name>
</gene>
<reference evidence="4" key="1">
    <citation type="submission" date="2016-10" db="EMBL/GenBank/DDBJ databases">
        <authorList>
            <person name="Varghese N."/>
            <person name="Submissions S."/>
        </authorList>
    </citation>
    <scope>NUCLEOTIDE SEQUENCE [LARGE SCALE GENOMIC DNA]</scope>
    <source>
        <strain evidence="4">DSM 20524</strain>
    </source>
</reference>
<evidence type="ECO:0000256" key="2">
    <source>
        <dbReference type="SAM" id="SignalP"/>
    </source>
</evidence>
<organism evidence="3 4">
    <name type="scientific">Corynebacterium cystitidis DSM 20524</name>
    <dbReference type="NCBI Taxonomy" id="1121357"/>
    <lineage>
        <taxon>Bacteria</taxon>
        <taxon>Bacillati</taxon>
        <taxon>Actinomycetota</taxon>
        <taxon>Actinomycetes</taxon>
        <taxon>Mycobacteriales</taxon>
        <taxon>Corynebacteriaceae</taxon>
        <taxon>Corynebacterium</taxon>
    </lineage>
</organism>
<accession>A0A1H9S6M8</accession>
<dbReference type="RefSeq" id="WP_092257263.1">
    <property type="nucleotide sequence ID" value="NZ_CP047199.1"/>
</dbReference>
<feature type="compositionally biased region" description="Gly residues" evidence="1">
    <location>
        <begin position="29"/>
        <end position="39"/>
    </location>
</feature>
<evidence type="ECO:0000313" key="3">
    <source>
        <dbReference type="EMBL" id="SER80630.1"/>
    </source>
</evidence>